<keyword evidence="2" id="KW-0812">Transmembrane</keyword>
<dbReference type="Gramene" id="ONI36047">
    <property type="protein sequence ID" value="ONI36047"/>
    <property type="gene ID" value="PRUPE_1G566800"/>
</dbReference>
<keyword evidence="4" id="KW-1185">Reference proteome</keyword>
<name>A0A251RJ64_PRUPE</name>
<evidence type="ECO:0000256" key="2">
    <source>
        <dbReference type="SAM" id="Phobius"/>
    </source>
</evidence>
<evidence type="ECO:0000256" key="1">
    <source>
        <dbReference type="SAM" id="MobiDB-lite"/>
    </source>
</evidence>
<dbReference type="STRING" id="3760.A0A251RJ64"/>
<feature type="transmembrane region" description="Helical" evidence="2">
    <location>
        <begin position="735"/>
        <end position="761"/>
    </location>
</feature>
<feature type="transmembrane region" description="Helical" evidence="2">
    <location>
        <begin position="645"/>
        <end position="664"/>
    </location>
</feature>
<accession>A0A251RJ64</accession>
<proteinExistence type="predicted"/>
<keyword evidence="2" id="KW-0472">Membrane</keyword>
<evidence type="ECO:0000313" key="4">
    <source>
        <dbReference type="Proteomes" id="UP000006882"/>
    </source>
</evidence>
<protein>
    <submittedName>
        <fullName evidence="3">Uncharacterized protein</fullName>
    </submittedName>
</protein>
<organism evidence="3 4">
    <name type="scientific">Prunus persica</name>
    <name type="common">Peach</name>
    <name type="synonym">Amygdalus persica</name>
    <dbReference type="NCBI Taxonomy" id="3760"/>
    <lineage>
        <taxon>Eukaryota</taxon>
        <taxon>Viridiplantae</taxon>
        <taxon>Streptophyta</taxon>
        <taxon>Embryophyta</taxon>
        <taxon>Tracheophyta</taxon>
        <taxon>Spermatophyta</taxon>
        <taxon>Magnoliopsida</taxon>
        <taxon>eudicotyledons</taxon>
        <taxon>Gunneridae</taxon>
        <taxon>Pentapetalae</taxon>
        <taxon>rosids</taxon>
        <taxon>fabids</taxon>
        <taxon>Rosales</taxon>
        <taxon>Rosaceae</taxon>
        <taxon>Amygdaloideae</taxon>
        <taxon>Amygdaleae</taxon>
        <taxon>Prunus</taxon>
    </lineage>
</organism>
<gene>
    <name evidence="3" type="ORF">PRUPE_1G566800</name>
</gene>
<dbReference type="Proteomes" id="UP000006882">
    <property type="component" value="Chromosome G1"/>
</dbReference>
<dbReference type="AlphaFoldDB" id="A0A251RJ64"/>
<dbReference type="Gramene" id="ONI36048">
    <property type="protein sequence ID" value="ONI36048"/>
    <property type="gene ID" value="PRUPE_1G566800"/>
</dbReference>
<dbReference type="Pfam" id="PF04842">
    <property type="entry name" value="DUF639"/>
    <property type="match status" value="1"/>
</dbReference>
<feature type="compositionally biased region" description="Basic and acidic residues" evidence="1">
    <location>
        <begin position="805"/>
        <end position="818"/>
    </location>
</feature>
<reference evidence="3 4" key="1">
    <citation type="journal article" date="2013" name="Nat. Genet.">
        <title>The high-quality draft genome of peach (Prunus persica) identifies unique patterns of genetic diversity, domestication and genome evolution.</title>
        <authorList>
            <consortium name="International Peach Genome Initiative"/>
            <person name="Verde I."/>
            <person name="Abbott A.G."/>
            <person name="Scalabrin S."/>
            <person name="Jung S."/>
            <person name="Shu S."/>
            <person name="Marroni F."/>
            <person name="Zhebentyayeva T."/>
            <person name="Dettori M.T."/>
            <person name="Grimwood J."/>
            <person name="Cattonaro F."/>
            <person name="Zuccolo A."/>
            <person name="Rossini L."/>
            <person name="Jenkins J."/>
            <person name="Vendramin E."/>
            <person name="Meisel L.A."/>
            <person name="Decroocq V."/>
            <person name="Sosinski B."/>
            <person name="Prochnik S."/>
            <person name="Mitros T."/>
            <person name="Policriti A."/>
            <person name="Cipriani G."/>
            <person name="Dondini L."/>
            <person name="Ficklin S."/>
            <person name="Goodstein D.M."/>
            <person name="Xuan P."/>
            <person name="Del Fabbro C."/>
            <person name="Aramini V."/>
            <person name="Copetti D."/>
            <person name="Gonzalez S."/>
            <person name="Horner D.S."/>
            <person name="Falchi R."/>
            <person name="Lucas S."/>
            <person name="Mica E."/>
            <person name="Maldonado J."/>
            <person name="Lazzari B."/>
            <person name="Bielenberg D."/>
            <person name="Pirona R."/>
            <person name="Miculan M."/>
            <person name="Barakat A."/>
            <person name="Testolin R."/>
            <person name="Stella A."/>
            <person name="Tartarini S."/>
            <person name="Tonutti P."/>
            <person name="Arus P."/>
            <person name="Orellana A."/>
            <person name="Wells C."/>
            <person name="Main D."/>
            <person name="Vizzotto G."/>
            <person name="Silva H."/>
            <person name="Salamini F."/>
            <person name="Schmutz J."/>
            <person name="Morgante M."/>
            <person name="Rokhsar D.S."/>
        </authorList>
    </citation>
    <scope>NUCLEOTIDE SEQUENCE [LARGE SCALE GENOMIC DNA]</scope>
    <source>
        <strain evidence="4">cv. Nemared</strain>
    </source>
</reference>
<dbReference type="PANTHER" id="PTHR31860:SF3">
    <property type="entry name" value="PROTEIN, PUTATIVE (DUF639)-RELATED"/>
    <property type="match status" value="1"/>
</dbReference>
<dbReference type="eggNOG" id="ENOG502QQQE">
    <property type="taxonomic scope" value="Eukaryota"/>
</dbReference>
<feature type="region of interest" description="Disordered" evidence="1">
    <location>
        <begin position="801"/>
        <end position="826"/>
    </location>
</feature>
<sequence>MLSKISVTHLKASPSASTSGFSWHGNQRRFGYCARNSSQFNKPRFKIVGKSLGDRWKLNEIDANAVQEKLNSWLLKTQNFLNEVTSPLVRTSQTRKPVTRDAFETQDMEDIFMAEQTINNRTPNGVLSLAAIVSIEQFSRMNGLTGQKMQRIFKALVSESTYNDARNLVEYCCFRFLSRDNSDIHPSLKEPAFQRLIFITMLAWENPYQEDLANGSEKASFQSKLVREEAFVRVAPAISGVADRSTAHNLFKALAGDEQGISLSLWLTYVDELIKVHEGRKSYQTRQSPDLSEERILCIGSSRKRPVLKWENNMAWPGKVTLTDKAIYFEAVGISGQKDSIRLDLTKHGLRVEKAKVGPFGSDLFDSAVSISYGPKSEAWVLEFVDLGGEMRRDVWHAFISEIIALHKFIRDYGPEEVDESLSHVYGAHKGKERAMNSAINSIARLQALQFMRKLLDDPTKLVQFTYLQYAPYGDIVSQTLAVNYWGGPLISKFLEVDNPPAQGARASNEMIESSNHVFDIDGSVYLQKWKRSPCWASSASASFWKSTSTRQGLVLSKNLVVADAALVERATRTCKQKWQAAETTQATIDAATLKGIPSNIDLFKELLFPLTITATNFEKLRRWEEPHLTVSFLAFVYTVIFRNLLSYAFPIALMILAAVMLTLKGLKEQGRLGRSFGKVTIRDQPPSNTIEKIIAVKDGMRDVESYLQNLNVTLLKIHTIILSGQPQITTEVALVLLSSATILLIFPFKYVLAFLIFDLFTRELEFRREMVTRFMNFLKERWDTVPAAPVVVLPFGSGAPIPEPVRKENKDASKSERSQSSSSAV</sequence>
<keyword evidence="2" id="KW-1133">Transmembrane helix</keyword>
<dbReference type="PANTHER" id="PTHR31860">
    <property type="entry name" value="HEAT-INDUCIBLE TRANSCRIPTION REPRESSOR (DUF639)-RELATED"/>
    <property type="match status" value="1"/>
</dbReference>
<reference evidence="3" key="2">
    <citation type="submission" date="2016-12" db="EMBL/GenBank/DDBJ databases">
        <title>WGS assembly of Prunus persica.</title>
        <authorList>
            <person name="Verde I."/>
            <person name="Jenkins J."/>
            <person name="Dondini L."/>
            <person name="Micali S."/>
            <person name="Pagliarani G."/>
            <person name="Vendramin E."/>
            <person name="Paris R."/>
            <person name="Aramini V."/>
            <person name="Gazza L."/>
            <person name="Rossini L."/>
            <person name="Bassi D."/>
            <person name="Troggio M."/>
            <person name="Shu S."/>
            <person name="Grimwood J.H."/>
            <person name="Tartarini S."/>
            <person name="Dettori M.T."/>
            <person name="Schmutz J."/>
        </authorList>
    </citation>
    <scope>NUCLEOTIDE SEQUENCE</scope>
</reference>
<dbReference type="EMBL" id="CM007651">
    <property type="protein sequence ID" value="ONI36047.1"/>
    <property type="molecule type" value="Genomic_DNA"/>
</dbReference>
<dbReference type="InterPro" id="IPR006927">
    <property type="entry name" value="DUF639"/>
</dbReference>
<dbReference type="OrthoDB" id="634852at2759"/>
<evidence type="ECO:0000313" key="3">
    <source>
        <dbReference type="EMBL" id="ONI36048.1"/>
    </source>
</evidence>
<dbReference type="EMBL" id="CM007651">
    <property type="protein sequence ID" value="ONI36048.1"/>
    <property type="molecule type" value="Genomic_DNA"/>
</dbReference>